<dbReference type="PROSITE" id="PS01300">
    <property type="entry name" value="RECR"/>
    <property type="match status" value="1"/>
</dbReference>
<keyword evidence="1 7" id="KW-0479">Metal-binding</keyword>
<comment type="function">
    <text evidence="7">May play a role in DNA repair. It seems to be involved in an RecBC-independent recombinational process of DNA repair. It may act with RecF and RecO.</text>
</comment>
<dbReference type="PROSITE" id="PS50880">
    <property type="entry name" value="TOPRIM"/>
    <property type="match status" value="1"/>
</dbReference>
<dbReference type="InterPro" id="IPR034137">
    <property type="entry name" value="TOPRIM_RecR"/>
</dbReference>
<dbReference type="GO" id="GO:0006310">
    <property type="term" value="P:DNA recombination"/>
    <property type="evidence" value="ECO:0007669"/>
    <property type="project" value="UniProtKB-UniRule"/>
</dbReference>
<dbReference type="Gene3D" id="6.10.250.240">
    <property type="match status" value="1"/>
</dbReference>
<proteinExistence type="inferred from homology"/>
<protein>
    <recommendedName>
        <fullName evidence="7">Recombination protein RecR</fullName>
    </recommendedName>
</protein>
<dbReference type="PANTHER" id="PTHR30446:SF0">
    <property type="entry name" value="RECOMBINATION PROTEIN RECR"/>
    <property type="match status" value="1"/>
</dbReference>
<evidence type="ECO:0000256" key="5">
    <source>
        <dbReference type="ARBA" id="ARBA00023172"/>
    </source>
</evidence>
<accession>A0A2M7CHR9</accession>
<dbReference type="SUPFAM" id="SSF111304">
    <property type="entry name" value="Recombination protein RecR"/>
    <property type="match status" value="1"/>
</dbReference>
<dbReference type="PANTHER" id="PTHR30446">
    <property type="entry name" value="RECOMBINATION PROTEIN RECR"/>
    <property type="match status" value="1"/>
</dbReference>
<evidence type="ECO:0000256" key="2">
    <source>
        <dbReference type="ARBA" id="ARBA00022763"/>
    </source>
</evidence>
<dbReference type="GO" id="GO:0008270">
    <property type="term" value="F:zinc ion binding"/>
    <property type="evidence" value="ECO:0007669"/>
    <property type="project" value="UniProtKB-KW"/>
</dbReference>
<keyword evidence="6 7" id="KW-0234">DNA repair</keyword>
<evidence type="ECO:0000256" key="6">
    <source>
        <dbReference type="ARBA" id="ARBA00023204"/>
    </source>
</evidence>
<dbReference type="Pfam" id="PF21176">
    <property type="entry name" value="RecR_HhH"/>
    <property type="match status" value="1"/>
</dbReference>
<dbReference type="Pfam" id="PF13662">
    <property type="entry name" value="Toprim_4"/>
    <property type="match status" value="1"/>
</dbReference>
<evidence type="ECO:0000256" key="3">
    <source>
        <dbReference type="ARBA" id="ARBA00022771"/>
    </source>
</evidence>
<evidence type="ECO:0000259" key="8">
    <source>
        <dbReference type="PROSITE" id="PS50880"/>
    </source>
</evidence>
<comment type="similarity">
    <text evidence="7">Belongs to the RecR family.</text>
</comment>
<dbReference type="InterPro" id="IPR023627">
    <property type="entry name" value="Rcmb_RecR"/>
</dbReference>
<evidence type="ECO:0000313" key="9">
    <source>
        <dbReference type="EMBL" id="PIV25190.1"/>
    </source>
</evidence>
<dbReference type="InterPro" id="IPR006171">
    <property type="entry name" value="TOPRIM_dom"/>
</dbReference>
<dbReference type="Gene3D" id="3.40.1360.10">
    <property type="match status" value="1"/>
</dbReference>
<dbReference type="CDD" id="cd01025">
    <property type="entry name" value="TOPRIM_recR"/>
    <property type="match status" value="1"/>
</dbReference>
<dbReference type="Pfam" id="PF21175">
    <property type="entry name" value="RecR_C"/>
    <property type="match status" value="1"/>
</dbReference>
<keyword evidence="3 7" id="KW-0863">Zinc-finger</keyword>
<dbReference type="SMART" id="SM00493">
    <property type="entry name" value="TOPRIM"/>
    <property type="match status" value="1"/>
</dbReference>
<organism evidence="9 10">
    <name type="scientific">Candidatus Berkelbacteria bacterium CG03_land_8_20_14_0_80_40_36</name>
    <dbReference type="NCBI Taxonomy" id="1974509"/>
    <lineage>
        <taxon>Bacteria</taxon>
        <taxon>Candidatus Berkelbacteria</taxon>
    </lineage>
</organism>
<name>A0A2M7CHR9_9BACT</name>
<comment type="caution">
    <text evidence="9">The sequence shown here is derived from an EMBL/GenBank/DDBJ whole genome shotgun (WGS) entry which is preliminary data.</text>
</comment>
<evidence type="ECO:0000313" key="10">
    <source>
        <dbReference type="Proteomes" id="UP000229966"/>
    </source>
</evidence>
<dbReference type="Proteomes" id="UP000229966">
    <property type="component" value="Unassembled WGS sequence"/>
</dbReference>
<keyword evidence="5 7" id="KW-0233">DNA recombination</keyword>
<evidence type="ECO:0000256" key="1">
    <source>
        <dbReference type="ARBA" id="ARBA00022723"/>
    </source>
</evidence>
<feature type="domain" description="Toprim" evidence="8">
    <location>
        <begin position="79"/>
        <end position="177"/>
    </location>
</feature>
<dbReference type="NCBIfam" id="TIGR00615">
    <property type="entry name" value="recR"/>
    <property type="match status" value="1"/>
</dbReference>
<keyword evidence="2 7" id="KW-0227">DNA damage</keyword>
<dbReference type="Gene3D" id="1.10.8.420">
    <property type="entry name" value="RecR Domain 1"/>
    <property type="match status" value="1"/>
</dbReference>
<feature type="zinc finger region" description="C4-type" evidence="7">
    <location>
        <begin position="56"/>
        <end position="71"/>
    </location>
</feature>
<dbReference type="AlphaFoldDB" id="A0A2M7CHR9"/>
<keyword evidence="4 7" id="KW-0862">Zinc</keyword>
<dbReference type="InterPro" id="IPR000093">
    <property type="entry name" value="DNA_Rcmb_RecR"/>
</dbReference>
<gene>
    <name evidence="7" type="primary">recR</name>
    <name evidence="9" type="ORF">COS38_02930</name>
</gene>
<dbReference type="EMBL" id="PEUM01000084">
    <property type="protein sequence ID" value="PIV25190.1"/>
    <property type="molecule type" value="Genomic_DNA"/>
</dbReference>
<sequence>MLPESITNLIEQFSKLPGVGPKTAGRLTFYLLTKPKDDVENLGQALLGLNEKLCLCEDCFNFATEKKCQICQSSKRNKAQIMIVSEPLDIVAMEKTEYNGVYHVLGGVISPIDGVGPENLRISQILPRIKGRAVKELILATDPSLEGEATAMFIQKTIGRDLPDLKIKITRIARGLPVGGDLEYADEETLSQALMGRREY</sequence>
<dbReference type="GO" id="GO:0003677">
    <property type="term" value="F:DNA binding"/>
    <property type="evidence" value="ECO:0007669"/>
    <property type="project" value="UniProtKB-UniRule"/>
</dbReference>
<evidence type="ECO:0000256" key="4">
    <source>
        <dbReference type="ARBA" id="ARBA00022833"/>
    </source>
</evidence>
<evidence type="ECO:0000256" key="7">
    <source>
        <dbReference type="HAMAP-Rule" id="MF_00017"/>
    </source>
</evidence>
<dbReference type="GO" id="GO:0006281">
    <property type="term" value="P:DNA repair"/>
    <property type="evidence" value="ECO:0007669"/>
    <property type="project" value="UniProtKB-UniRule"/>
</dbReference>
<dbReference type="InterPro" id="IPR015967">
    <property type="entry name" value="Rcmb_RecR_Znf"/>
</dbReference>
<reference evidence="10" key="1">
    <citation type="submission" date="2017-09" db="EMBL/GenBank/DDBJ databases">
        <title>Depth-based differentiation of microbial function through sediment-hosted aquifers and enrichment of novel symbionts in the deep terrestrial subsurface.</title>
        <authorList>
            <person name="Probst A.J."/>
            <person name="Ladd B."/>
            <person name="Jarett J.K."/>
            <person name="Geller-Mcgrath D.E."/>
            <person name="Sieber C.M.K."/>
            <person name="Emerson J.B."/>
            <person name="Anantharaman K."/>
            <person name="Thomas B.C."/>
            <person name="Malmstrom R."/>
            <person name="Stieglmeier M."/>
            <person name="Klingl A."/>
            <person name="Woyke T."/>
            <person name="Ryan C.M."/>
            <person name="Banfield J.F."/>
        </authorList>
    </citation>
    <scope>NUCLEOTIDE SEQUENCE [LARGE SCALE GENOMIC DNA]</scope>
</reference>
<dbReference type="HAMAP" id="MF_00017">
    <property type="entry name" value="RecR"/>
    <property type="match status" value="1"/>
</dbReference>